<evidence type="ECO:0000313" key="2">
    <source>
        <dbReference type="Proteomes" id="UP001522868"/>
    </source>
</evidence>
<reference evidence="1 2" key="1">
    <citation type="submission" date="2022-04" db="EMBL/GenBank/DDBJ databases">
        <title>Streptomyces sp. nov. LCR6-01 isolated from Lichen of Dirinaria sp.</title>
        <authorList>
            <person name="Kanchanasin P."/>
            <person name="Tanasupawat S."/>
            <person name="Phongsopitanun W."/>
        </authorList>
    </citation>
    <scope>NUCLEOTIDE SEQUENCE [LARGE SCALE GENOMIC DNA]</scope>
    <source>
        <strain evidence="1 2">LCR6-01</strain>
    </source>
</reference>
<proteinExistence type="predicted"/>
<keyword evidence="2" id="KW-1185">Reference proteome</keyword>
<name>A0ABT0IJ38_9ACTN</name>
<dbReference type="Gene3D" id="3.40.50.1820">
    <property type="entry name" value="alpha/beta hydrolase"/>
    <property type="match status" value="1"/>
</dbReference>
<gene>
    <name evidence="1" type="ORF">M1O15_28885</name>
</gene>
<dbReference type="InterPro" id="IPR029058">
    <property type="entry name" value="AB_hydrolase_fold"/>
</dbReference>
<protein>
    <recommendedName>
        <fullName evidence="3">Alpha/beta hydrolase</fullName>
    </recommendedName>
</protein>
<comment type="caution">
    <text evidence="1">The sequence shown here is derived from an EMBL/GenBank/DDBJ whole genome shotgun (WGS) entry which is preliminary data.</text>
</comment>
<dbReference type="SUPFAM" id="SSF53474">
    <property type="entry name" value="alpha/beta-Hydrolases"/>
    <property type="match status" value="1"/>
</dbReference>
<organism evidence="1 2">
    <name type="scientific">Streptomyces lichenis</name>
    <dbReference type="NCBI Taxonomy" id="2306967"/>
    <lineage>
        <taxon>Bacteria</taxon>
        <taxon>Bacillati</taxon>
        <taxon>Actinomycetota</taxon>
        <taxon>Actinomycetes</taxon>
        <taxon>Kitasatosporales</taxon>
        <taxon>Streptomycetaceae</taxon>
        <taxon>Streptomyces</taxon>
    </lineage>
</organism>
<dbReference type="Proteomes" id="UP001522868">
    <property type="component" value="Unassembled WGS sequence"/>
</dbReference>
<evidence type="ECO:0000313" key="1">
    <source>
        <dbReference type="EMBL" id="MCK8681339.1"/>
    </source>
</evidence>
<sequence length="93" mass="9542">MAPPGGTGGWCGGPARGGLAGRCSVPLLIANSRADRLFRSDERRFLAAARAAGAPASLVHIGGSHLAALSHPETFTRVLRAGHERLTGMGADR</sequence>
<evidence type="ECO:0008006" key="3">
    <source>
        <dbReference type="Google" id="ProtNLM"/>
    </source>
</evidence>
<dbReference type="EMBL" id="JALPTH010000039">
    <property type="protein sequence ID" value="MCK8681339.1"/>
    <property type="molecule type" value="Genomic_DNA"/>
</dbReference>
<accession>A0ABT0IJ38</accession>
<dbReference type="RefSeq" id="WP_248637165.1">
    <property type="nucleotide sequence ID" value="NZ_JALPTH010000039.1"/>
</dbReference>